<evidence type="ECO:0000256" key="1">
    <source>
        <dbReference type="SAM" id="MobiDB-lite"/>
    </source>
</evidence>
<name>A0A0S4IHA8_BODSA</name>
<sequence length="562" mass="60514">MSAPPPLTRPKSKIAVGENAIVIAPPRRVPPPPSTAAVVERSIPAPPISVIQSVGPRAISPPSSFAVVRTVSPPQAATVSKAPATRPVAPTSRRGPQAAVTVQPTEISGDTQMHDPPPVSLVVSPAEIVITQLIRPSTDDVMTLQHHNTFQLERDNELSQVATTAPLPAITMTGSPGGEAMWREDSISDEDFDLPVAVRGAPPEEVVAVRQPSPVIVSRDEPLVQFSAPVAQTRAASLMIVDDDDDDINFSAPAPPPPPAAAQIPASVTLSPAATPISKARTPTQQSSSLVPETPLALRELLRTAPTALPSTEQSAAPPPVVLATTKGNQSSPSAPLERPEMDFSIEPFDYWYQQEEKKREDDRVKAQGRRTTVSIEETIKRLSKPKSSQRDDLSKNQQQPPSDLVEAASQPQTLISTASVTAGWNLPSSDRPNETHFYVTVRVFDATYHLALPKKATCGVICESLSLQEIGVLANKRGALMRWFDGISENRSPGLAGLSVLHVVSFVELDEETAREQVHADFMSSVAHFLAFSEWVLRCSNRISRHIFFDATDIFEDACTV</sequence>
<feature type="region of interest" description="Disordered" evidence="1">
    <location>
        <begin position="308"/>
        <end position="343"/>
    </location>
</feature>
<organism evidence="2 3">
    <name type="scientific">Bodo saltans</name>
    <name type="common">Flagellated protozoan</name>
    <dbReference type="NCBI Taxonomy" id="75058"/>
    <lineage>
        <taxon>Eukaryota</taxon>
        <taxon>Discoba</taxon>
        <taxon>Euglenozoa</taxon>
        <taxon>Kinetoplastea</taxon>
        <taxon>Metakinetoplastina</taxon>
        <taxon>Eubodonida</taxon>
        <taxon>Bodonidae</taxon>
        <taxon>Bodo</taxon>
    </lineage>
</organism>
<dbReference type="AlphaFoldDB" id="A0A0S4IHA8"/>
<feature type="region of interest" description="Disordered" evidence="1">
    <location>
        <begin position="78"/>
        <end position="102"/>
    </location>
</feature>
<gene>
    <name evidence="2" type="ORF">BSAL_50130</name>
</gene>
<dbReference type="EMBL" id="CYKH01000036">
    <property type="protein sequence ID" value="CUE63119.1"/>
    <property type="molecule type" value="Genomic_DNA"/>
</dbReference>
<reference evidence="3" key="1">
    <citation type="submission" date="2015-09" db="EMBL/GenBank/DDBJ databases">
        <authorList>
            <consortium name="Pathogen Informatics"/>
        </authorList>
    </citation>
    <scope>NUCLEOTIDE SEQUENCE [LARGE SCALE GENOMIC DNA]</scope>
    <source>
        <strain evidence="3">Lake Konstanz</strain>
    </source>
</reference>
<dbReference type="VEuPathDB" id="TriTrypDB:BSAL_50130"/>
<protein>
    <submittedName>
        <fullName evidence="2">Uncharacterized protein</fullName>
    </submittedName>
</protein>
<keyword evidence="3" id="KW-1185">Reference proteome</keyword>
<dbReference type="Proteomes" id="UP000051952">
    <property type="component" value="Unassembled WGS sequence"/>
</dbReference>
<proteinExistence type="predicted"/>
<evidence type="ECO:0000313" key="2">
    <source>
        <dbReference type="EMBL" id="CUE63119.1"/>
    </source>
</evidence>
<evidence type="ECO:0000313" key="3">
    <source>
        <dbReference type="Proteomes" id="UP000051952"/>
    </source>
</evidence>
<accession>A0A0S4IHA8</accession>
<feature type="region of interest" description="Disordered" evidence="1">
    <location>
        <begin position="376"/>
        <end position="411"/>
    </location>
</feature>